<dbReference type="EMBL" id="AGNK02001103">
    <property type="status" value="NOT_ANNOTATED_CDS"/>
    <property type="molecule type" value="Genomic_DNA"/>
</dbReference>
<name>K3ZYK8_SETIT</name>
<dbReference type="Gramene" id="KQL24631">
    <property type="protein sequence ID" value="KQL24631"/>
    <property type="gene ID" value="SETIT_031690mg"/>
</dbReference>
<organism evidence="1 2">
    <name type="scientific">Setaria italica</name>
    <name type="common">Foxtail millet</name>
    <name type="synonym">Panicum italicum</name>
    <dbReference type="NCBI Taxonomy" id="4555"/>
    <lineage>
        <taxon>Eukaryota</taxon>
        <taxon>Viridiplantae</taxon>
        <taxon>Streptophyta</taxon>
        <taxon>Embryophyta</taxon>
        <taxon>Tracheophyta</taxon>
        <taxon>Spermatophyta</taxon>
        <taxon>Magnoliopsida</taxon>
        <taxon>Liliopsida</taxon>
        <taxon>Poales</taxon>
        <taxon>Poaceae</taxon>
        <taxon>PACMAD clade</taxon>
        <taxon>Panicoideae</taxon>
        <taxon>Panicodae</taxon>
        <taxon>Paniceae</taxon>
        <taxon>Cenchrinae</taxon>
        <taxon>Setaria</taxon>
    </lineage>
</organism>
<dbReference type="InParanoid" id="K3ZYK8"/>
<keyword evidence="2" id="KW-1185">Reference proteome</keyword>
<protein>
    <submittedName>
        <fullName evidence="1">Uncharacterized protein</fullName>
    </submittedName>
</protein>
<sequence>MSSTSSLFYLNLTQHFQATLLRLPGEARCYPSVCFGSPRRIQMLSRLPRAGLQALNRARPGQNSVPSRSHEVEAISTYMIRAVS</sequence>
<reference evidence="2" key="1">
    <citation type="journal article" date="2012" name="Nat. Biotechnol.">
        <title>Reference genome sequence of the model plant Setaria.</title>
        <authorList>
            <person name="Bennetzen J.L."/>
            <person name="Schmutz J."/>
            <person name="Wang H."/>
            <person name="Percifield R."/>
            <person name="Hawkins J."/>
            <person name="Pontaroli A.C."/>
            <person name="Estep M."/>
            <person name="Feng L."/>
            <person name="Vaughn J.N."/>
            <person name="Grimwood J."/>
            <person name="Jenkins J."/>
            <person name="Barry K."/>
            <person name="Lindquist E."/>
            <person name="Hellsten U."/>
            <person name="Deshpande S."/>
            <person name="Wang X."/>
            <person name="Wu X."/>
            <person name="Mitros T."/>
            <person name="Triplett J."/>
            <person name="Yang X."/>
            <person name="Ye C.Y."/>
            <person name="Mauro-Herrera M."/>
            <person name="Wang L."/>
            <person name="Li P."/>
            <person name="Sharma M."/>
            <person name="Sharma R."/>
            <person name="Ronald P.C."/>
            <person name="Panaud O."/>
            <person name="Kellogg E.A."/>
            <person name="Brutnell T.P."/>
            <person name="Doust A.N."/>
            <person name="Tuskan G.A."/>
            <person name="Rokhsar D."/>
            <person name="Devos K.M."/>
        </authorList>
    </citation>
    <scope>NUCLEOTIDE SEQUENCE [LARGE SCALE GENOMIC DNA]</scope>
    <source>
        <strain evidence="2">cv. Yugu1</strain>
    </source>
</reference>
<dbReference type="HOGENOM" id="CLU_2531751_0_0_1"/>
<evidence type="ECO:0000313" key="2">
    <source>
        <dbReference type="Proteomes" id="UP000004995"/>
    </source>
</evidence>
<dbReference type="AlphaFoldDB" id="K3ZYK8"/>
<evidence type="ECO:0000313" key="1">
    <source>
        <dbReference type="EnsemblPlants" id="KQL24631"/>
    </source>
</evidence>
<dbReference type="Proteomes" id="UP000004995">
    <property type="component" value="Unassembled WGS sequence"/>
</dbReference>
<reference evidence="1" key="2">
    <citation type="submission" date="2018-08" db="UniProtKB">
        <authorList>
            <consortium name="EnsemblPlants"/>
        </authorList>
    </citation>
    <scope>IDENTIFICATION</scope>
    <source>
        <strain evidence="1">Yugu1</strain>
    </source>
</reference>
<accession>K3ZYK8</accession>
<proteinExistence type="predicted"/>
<dbReference type="EnsemblPlants" id="KQL24631">
    <property type="protein sequence ID" value="KQL24631"/>
    <property type="gene ID" value="SETIT_031690mg"/>
</dbReference>